<evidence type="ECO:0000313" key="4">
    <source>
        <dbReference type="EMBL" id="UQX10557.1"/>
    </source>
</evidence>
<keyword evidence="5" id="KW-1185">Reference proteome</keyword>
<organism evidence="4 5">
    <name type="scientific">Candidatus Mycobacterium methanotrophicum</name>
    <dbReference type="NCBI Taxonomy" id="2943498"/>
    <lineage>
        <taxon>Bacteria</taxon>
        <taxon>Bacillati</taxon>
        <taxon>Actinomycetota</taxon>
        <taxon>Actinomycetes</taxon>
        <taxon>Mycobacteriales</taxon>
        <taxon>Mycobacteriaceae</taxon>
        <taxon>Mycobacterium</taxon>
    </lineage>
</organism>
<accession>A0ABY4QHR1</accession>
<evidence type="ECO:0000259" key="3">
    <source>
        <dbReference type="Pfam" id="PF18878"/>
    </source>
</evidence>
<dbReference type="PANTHER" id="PTHR46766:SF1">
    <property type="entry name" value="GLUTAMINE-RICH PROTEIN 2"/>
    <property type="match status" value="1"/>
</dbReference>
<dbReference type="PANTHER" id="PTHR46766">
    <property type="entry name" value="GLUTAMINE-RICH PROTEIN 2"/>
    <property type="match status" value="1"/>
</dbReference>
<proteinExistence type="predicted"/>
<feature type="domain" description="PPE-PPW subfamily C-terminal" evidence="3">
    <location>
        <begin position="460"/>
        <end position="505"/>
    </location>
</feature>
<gene>
    <name evidence="4" type="ORF">M5I08_21300</name>
</gene>
<dbReference type="EMBL" id="CP097320">
    <property type="protein sequence ID" value="UQX10557.1"/>
    <property type="molecule type" value="Genomic_DNA"/>
</dbReference>
<sequence>MTAPIWMASPPEVHSALLSSGPGPGSLLAAAAAWYSLSAEYASVAEELNAVVAGVQADVWEGPSAESYVAANLPYLAWLTQASANSAAAATQLETAAAAYTAALAAMPTLAELAANHATHAVLVATNFFGINTIPIALNEADYARMWVQAATAMTTYQAVSGTAVASTPQTTPAPQIVKTEKAPAAAASDGTGLLSQFLSPQLQQQLPTLMNHIFGDLDPSQLPPVTSLNAWTQNVIDNFGEFPQFLSSGLSESHDFDQELGSVVFTCLFFVVDRIRDILELVHPFLPLLSPALLAPAVAPAGASGLAGLAGLTGLTAPAVPVPTAAPIPVGTGFQPLSVLGNAPAVVTVAAPPPPAPAPAPAAAGAPPAPPPAAGGAGFVPPYAVGPPGIRFGSGVPTGVSSSAKRKALEPDIAATAAAAATREQRQARRRRRAIVRDHGDEYADMNIDVDPDWREPLASGNGAGPLGFAGTVRNEAAEAAGLATLAGDEFGGGPTVPMVPGGWEPDVDQ</sequence>
<name>A0ABY4QHR1_9MYCO</name>
<dbReference type="InterPro" id="IPR043641">
    <property type="entry name" value="PPE-PPW_C"/>
</dbReference>
<feature type="domain" description="PPE" evidence="2">
    <location>
        <begin position="6"/>
        <end position="168"/>
    </location>
</feature>
<dbReference type="Pfam" id="PF00823">
    <property type="entry name" value="PPE"/>
    <property type="match status" value="1"/>
</dbReference>
<dbReference type="Pfam" id="PF18878">
    <property type="entry name" value="PPE-PPW"/>
    <property type="match status" value="1"/>
</dbReference>
<protein>
    <submittedName>
        <fullName evidence="4">PPE family protein</fullName>
    </submittedName>
</protein>
<dbReference type="RefSeq" id="WP_219070243.1">
    <property type="nucleotide sequence ID" value="NZ_CAJUXY010000080.1"/>
</dbReference>
<dbReference type="Proteomes" id="UP001056610">
    <property type="component" value="Chromosome"/>
</dbReference>
<feature type="region of interest" description="Disordered" evidence="1">
    <location>
        <begin position="488"/>
        <end position="511"/>
    </location>
</feature>
<reference evidence="4" key="1">
    <citation type="submission" date="2022-05" db="EMBL/GenBank/DDBJ databases">
        <title>A methanotrophic Mycobacterium dominates a cave microbial ecosystem.</title>
        <authorList>
            <person name="Van Spanning R.J.M."/>
            <person name="Guan Q."/>
            <person name="Melkonian C."/>
            <person name="Gallant J."/>
            <person name="Polerecky L."/>
            <person name="Flot J.-F."/>
            <person name="Brandt B.W."/>
            <person name="Braster M."/>
            <person name="Iturbe Espinoza P."/>
            <person name="Aerts J."/>
            <person name="Meima-Franke M."/>
            <person name="Piersma S.R."/>
            <person name="Bunduc C."/>
            <person name="Ummels R."/>
            <person name="Pain A."/>
            <person name="Fleming E.J."/>
            <person name="van der Wel N."/>
            <person name="Gherman V.D."/>
            <person name="Sarbu S.M."/>
            <person name="Bodelier P.L.E."/>
            <person name="Bitter W."/>
        </authorList>
    </citation>
    <scope>NUCLEOTIDE SEQUENCE</scope>
    <source>
        <strain evidence="4">Sulfur Cave</strain>
    </source>
</reference>
<evidence type="ECO:0000256" key="1">
    <source>
        <dbReference type="SAM" id="MobiDB-lite"/>
    </source>
</evidence>
<dbReference type="InterPro" id="IPR000030">
    <property type="entry name" value="PPE_dom"/>
</dbReference>
<evidence type="ECO:0000313" key="5">
    <source>
        <dbReference type="Proteomes" id="UP001056610"/>
    </source>
</evidence>
<evidence type="ECO:0000259" key="2">
    <source>
        <dbReference type="Pfam" id="PF00823"/>
    </source>
</evidence>